<feature type="domain" description="EF-hand" evidence="4">
    <location>
        <begin position="2"/>
        <end position="37"/>
    </location>
</feature>
<evidence type="ECO:0000313" key="6">
    <source>
        <dbReference type="RefSeq" id="XP_022989733.1"/>
    </source>
</evidence>
<dbReference type="PROSITE" id="PS00018">
    <property type="entry name" value="EF_HAND_1"/>
    <property type="match status" value="2"/>
</dbReference>
<name>A0A6J1JR73_CUCMA</name>
<gene>
    <name evidence="6" type="primary">LOC111486733</name>
</gene>
<dbReference type="Pfam" id="PF13499">
    <property type="entry name" value="EF-hand_7"/>
    <property type="match status" value="2"/>
</dbReference>
<feature type="domain" description="EF-hand" evidence="4">
    <location>
        <begin position="75"/>
        <end position="110"/>
    </location>
</feature>
<dbReference type="GO" id="GO:0005509">
    <property type="term" value="F:calcium ion binding"/>
    <property type="evidence" value="ECO:0007669"/>
    <property type="project" value="InterPro"/>
</dbReference>
<accession>A0A6J1JR73</accession>
<dbReference type="InterPro" id="IPR039647">
    <property type="entry name" value="EF_hand_pair_protein_CML-like"/>
</dbReference>
<dbReference type="AlphaFoldDB" id="A0A6J1JR73"/>
<dbReference type="InterPro" id="IPR002048">
    <property type="entry name" value="EF_hand_dom"/>
</dbReference>
<dbReference type="KEGG" id="cmax:111486733"/>
<keyword evidence="5" id="KW-1185">Reference proteome</keyword>
<dbReference type="PANTHER" id="PTHR10891">
    <property type="entry name" value="EF-HAND CALCIUM-BINDING DOMAIN CONTAINING PROTEIN"/>
    <property type="match status" value="1"/>
</dbReference>
<feature type="domain" description="EF-hand" evidence="4">
    <location>
        <begin position="39"/>
        <end position="74"/>
    </location>
</feature>
<dbReference type="Gene3D" id="1.10.238.10">
    <property type="entry name" value="EF-hand"/>
    <property type="match status" value="2"/>
</dbReference>
<sequence length="141" mass="15911">MDKLSCYKRVFDHFDMDRDGKISPFEVRECIAAVSGEEVSMVEAEEVVGAFDMDGDGGLDVEEFERFVDDIGEEEKVKELRKAFKMYEMEGSGLITAVSLRRTLKKLGEFVSLEDCMAMIAKFDLDGDGVLSFDEFKVMMG</sequence>
<feature type="domain" description="EF-hand" evidence="4">
    <location>
        <begin position="111"/>
        <end position="141"/>
    </location>
</feature>
<proteinExistence type="predicted"/>
<dbReference type="CDD" id="cd00051">
    <property type="entry name" value="EFh"/>
    <property type="match status" value="1"/>
</dbReference>
<dbReference type="PROSITE" id="PS50222">
    <property type="entry name" value="EF_HAND_2"/>
    <property type="match status" value="4"/>
</dbReference>
<evidence type="ECO:0000256" key="3">
    <source>
        <dbReference type="ARBA" id="ARBA00022837"/>
    </source>
</evidence>
<evidence type="ECO:0000259" key="4">
    <source>
        <dbReference type="PROSITE" id="PS50222"/>
    </source>
</evidence>
<dbReference type="InterPro" id="IPR011992">
    <property type="entry name" value="EF-hand-dom_pair"/>
</dbReference>
<dbReference type="Proteomes" id="UP000504608">
    <property type="component" value="Unplaced"/>
</dbReference>
<evidence type="ECO:0000313" key="5">
    <source>
        <dbReference type="Proteomes" id="UP000504608"/>
    </source>
</evidence>
<dbReference type="SUPFAM" id="SSF47473">
    <property type="entry name" value="EF-hand"/>
    <property type="match status" value="1"/>
</dbReference>
<dbReference type="InterPro" id="IPR018247">
    <property type="entry name" value="EF_Hand_1_Ca_BS"/>
</dbReference>
<evidence type="ECO:0000256" key="2">
    <source>
        <dbReference type="ARBA" id="ARBA00022737"/>
    </source>
</evidence>
<keyword evidence="3" id="KW-0106">Calcium</keyword>
<dbReference type="GeneID" id="111486733"/>
<keyword evidence="1" id="KW-0479">Metal-binding</keyword>
<evidence type="ECO:0000256" key="1">
    <source>
        <dbReference type="ARBA" id="ARBA00022723"/>
    </source>
</evidence>
<dbReference type="FunFam" id="1.10.238.10:FF:000001">
    <property type="entry name" value="Calmodulin 1"/>
    <property type="match status" value="1"/>
</dbReference>
<reference evidence="6" key="1">
    <citation type="submission" date="2025-08" db="UniProtKB">
        <authorList>
            <consortium name="RefSeq"/>
        </authorList>
    </citation>
    <scope>IDENTIFICATION</scope>
    <source>
        <tissue evidence="6">Young leaves</tissue>
    </source>
</reference>
<keyword evidence="2" id="KW-0677">Repeat</keyword>
<protein>
    <submittedName>
        <fullName evidence="6">Calcium-binding protein CML19</fullName>
    </submittedName>
</protein>
<organism evidence="5 6">
    <name type="scientific">Cucurbita maxima</name>
    <name type="common">Pumpkin</name>
    <name type="synonym">Winter squash</name>
    <dbReference type="NCBI Taxonomy" id="3661"/>
    <lineage>
        <taxon>Eukaryota</taxon>
        <taxon>Viridiplantae</taxon>
        <taxon>Streptophyta</taxon>
        <taxon>Embryophyta</taxon>
        <taxon>Tracheophyta</taxon>
        <taxon>Spermatophyta</taxon>
        <taxon>Magnoliopsida</taxon>
        <taxon>eudicotyledons</taxon>
        <taxon>Gunneridae</taxon>
        <taxon>Pentapetalae</taxon>
        <taxon>rosids</taxon>
        <taxon>fabids</taxon>
        <taxon>Cucurbitales</taxon>
        <taxon>Cucurbitaceae</taxon>
        <taxon>Cucurbiteae</taxon>
        <taxon>Cucurbita</taxon>
    </lineage>
</organism>
<dbReference type="SMART" id="SM00054">
    <property type="entry name" value="EFh"/>
    <property type="match status" value="4"/>
</dbReference>
<dbReference type="OrthoDB" id="26525at2759"/>
<dbReference type="RefSeq" id="XP_022989733.1">
    <property type="nucleotide sequence ID" value="XM_023133965.1"/>
</dbReference>